<evidence type="ECO:0000313" key="2">
    <source>
        <dbReference type="EMBL" id="TYJ10640.1"/>
    </source>
</evidence>
<evidence type="ECO:0000256" key="1">
    <source>
        <dbReference type="SAM" id="MobiDB-lite"/>
    </source>
</evidence>
<dbReference type="Proteomes" id="UP000323597">
    <property type="component" value="Chromosome A11"/>
</dbReference>
<proteinExistence type="predicted"/>
<keyword evidence="3" id="KW-1185">Reference proteome</keyword>
<feature type="compositionally biased region" description="Polar residues" evidence="1">
    <location>
        <begin position="124"/>
        <end position="134"/>
    </location>
</feature>
<protein>
    <submittedName>
        <fullName evidence="2">Uncharacterized protein</fullName>
    </submittedName>
</protein>
<gene>
    <name evidence="2" type="ORF">E1A91_A11G221000v1</name>
</gene>
<dbReference type="EMBL" id="CM017646">
    <property type="protein sequence ID" value="TYJ10640.1"/>
    <property type="molecule type" value="Genomic_DNA"/>
</dbReference>
<feature type="compositionally biased region" description="Basic and acidic residues" evidence="1">
    <location>
        <begin position="109"/>
        <end position="120"/>
    </location>
</feature>
<accession>A0A5D2XA71</accession>
<dbReference type="AlphaFoldDB" id="A0A5D2XA71"/>
<evidence type="ECO:0000313" key="3">
    <source>
        <dbReference type="Proteomes" id="UP000323597"/>
    </source>
</evidence>
<organism evidence="2 3">
    <name type="scientific">Gossypium mustelinum</name>
    <name type="common">Cotton</name>
    <name type="synonym">Gossypium caicoense</name>
    <dbReference type="NCBI Taxonomy" id="34275"/>
    <lineage>
        <taxon>Eukaryota</taxon>
        <taxon>Viridiplantae</taxon>
        <taxon>Streptophyta</taxon>
        <taxon>Embryophyta</taxon>
        <taxon>Tracheophyta</taxon>
        <taxon>Spermatophyta</taxon>
        <taxon>Magnoliopsida</taxon>
        <taxon>eudicotyledons</taxon>
        <taxon>Gunneridae</taxon>
        <taxon>Pentapetalae</taxon>
        <taxon>rosids</taxon>
        <taxon>malvids</taxon>
        <taxon>Malvales</taxon>
        <taxon>Malvaceae</taxon>
        <taxon>Malvoideae</taxon>
        <taxon>Gossypium</taxon>
    </lineage>
</organism>
<feature type="region of interest" description="Disordered" evidence="1">
    <location>
        <begin position="109"/>
        <end position="141"/>
    </location>
</feature>
<name>A0A5D2XA71_GOSMU</name>
<sequence>MVAQEELCLGLQGGRRQETGTSLTGTGPKVLLTKCWPQSRFTGRSKSFRFVLHNWKPLSKKEDSKKVKIAQNMKDGQACSREIPTFIRDFKDRNKAAIKIKAFFAQHRREVRPEPRERLKQRLRLNSPNGNSIKSPKKVFP</sequence>
<reference evidence="2 3" key="1">
    <citation type="submission" date="2019-07" db="EMBL/GenBank/DDBJ databases">
        <title>WGS assembly of Gossypium mustelinum.</title>
        <authorList>
            <person name="Chen Z.J."/>
            <person name="Sreedasyam A."/>
            <person name="Ando A."/>
            <person name="Song Q."/>
            <person name="De L."/>
            <person name="Hulse-Kemp A."/>
            <person name="Ding M."/>
            <person name="Ye W."/>
            <person name="Kirkbride R."/>
            <person name="Jenkins J."/>
            <person name="Plott C."/>
            <person name="Lovell J."/>
            <person name="Lin Y.-M."/>
            <person name="Vaughn R."/>
            <person name="Liu B."/>
            <person name="Li W."/>
            <person name="Simpson S."/>
            <person name="Scheffler B."/>
            <person name="Saski C."/>
            <person name="Grover C."/>
            <person name="Hu G."/>
            <person name="Conover J."/>
            <person name="Carlson J."/>
            <person name="Shu S."/>
            <person name="Boston L."/>
            <person name="Williams M."/>
            <person name="Peterson D."/>
            <person name="Mcgee K."/>
            <person name="Jones D."/>
            <person name="Wendel J."/>
            <person name="Stelly D."/>
            <person name="Grimwood J."/>
            <person name="Schmutz J."/>
        </authorList>
    </citation>
    <scope>NUCLEOTIDE SEQUENCE [LARGE SCALE GENOMIC DNA]</scope>
    <source>
        <strain evidence="2">1408120.09</strain>
    </source>
</reference>